<comment type="caution">
    <text evidence="3">The sequence shown here is derived from an EMBL/GenBank/DDBJ whole genome shotgun (WGS) entry which is preliminary data.</text>
</comment>
<dbReference type="InterPro" id="IPR011990">
    <property type="entry name" value="TPR-like_helical_dom_sf"/>
</dbReference>
<dbReference type="SMART" id="SM00028">
    <property type="entry name" value="TPR"/>
    <property type="match status" value="5"/>
</dbReference>
<dbReference type="InterPro" id="IPR019734">
    <property type="entry name" value="TPR_rpt"/>
</dbReference>
<dbReference type="PANTHER" id="PTHR45586:SF1">
    <property type="entry name" value="LIPOPOLYSACCHARIDE ASSEMBLY PROTEIN B"/>
    <property type="match status" value="1"/>
</dbReference>
<organism evidence="3 4">
    <name type="scientific">Dankookia rubra</name>
    <dbReference type="NCBI Taxonomy" id="1442381"/>
    <lineage>
        <taxon>Bacteria</taxon>
        <taxon>Pseudomonadati</taxon>
        <taxon>Pseudomonadota</taxon>
        <taxon>Alphaproteobacteria</taxon>
        <taxon>Acetobacterales</taxon>
        <taxon>Roseomonadaceae</taxon>
        <taxon>Dankookia</taxon>
    </lineage>
</organism>
<dbReference type="SUPFAM" id="SSF48452">
    <property type="entry name" value="TPR-like"/>
    <property type="match status" value="2"/>
</dbReference>
<proteinExistence type="predicted"/>
<evidence type="ECO:0000256" key="1">
    <source>
        <dbReference type="ARBA" id="ARBA00022737"/>
    </source>
</evidence>
<keyword evidence="4" id="KW-1185">Reference proteome</keyword>
<dbReference type="OrthoDB" id="9133362at2"/>
<dbReference type="RefSeq" id="WP_133291181.1">
    <property type="nucleotide sequence ID" value="NZ_SMSJ01000047.1"/>
</dbReference>
<dbReference type="EMBL" id="SMSJ01000047">
    <property type="protein sequence ID" value="TDH60001.1"/>
    <property type="molecule type" value="Genomic_DNA"/>
</dbReference>
<gene>
    <name evidence="3" type="ORF">E2C06_24310</name>
</gene>
<protein>
    <submittedName>
        <fullName evidence="3">Tetratricopeptide repeat protein</fullName>
    </submittedName>
</protein>
<dbReference type="AlphaFoldDB" id="A0A4R5QC59"/>
<evidence type="ECO:0000313" key="4">
    <source>
        <dbReference type="Proteomes" id="UP000295096"/>
    </source>
</evidence>
<reference evidence="3 4" key="1">
    <citation type="journal article" date="2016" name="J. Microbiol.">
        <title>Dankookia rubra gen. nov., sp. nov., an alphaproteobacterium isolated from sediment of a shallow stream.</title>
        <authorList>
            <person name="Kim W.H."/>
            <person name="Kim D.H."/>
            <person name="Kang K."/>
            <person name="Ahn T.Y."/>
        </authorList>
    </citation>
    <scope>NUCLEOTIDE SEQUENCE [LARGE SCALE GENOMIC DNA]</scope>
    <source>
        <strain evidence="3 4">JCM30602</strain>
    </source>
</reference>
<sequence>MAEVKDPLAQAHAALKQRDWLNALRLSETVEGDGARAYSKAVVVGTALRELRRFDEADAAFSEVLQHYPTLECEIGHAYVAHQRGDWAEAVSRWERLTQRHEDNLAILLPLLDALRALGNFGRVEGVLATAMASFPANPALLTRHARSASDRRDLPEAVRRWQDVADQQPDDVLVQTGLGSALREVGRLDEADRILQAAIERFPNHAETMAAFAWVAHHRRNWAEALRRWQALQAAFPNLPIGAVGVGHALRLLGNFDEAEAHYSSALERFPLVPELQTGYASTATERKDWREALIRWRAATLRFPNDPNALNGEARVWAELGRSTEADLLFTSAMTQFPHHEGLVYQHAMAANLREDWDEAVRRWTKAAERFPGRPAFTSGLSTAEYQRRIHATDRDIDMAPAIVALAIRPGDVLAIGEDLPELLLHFESIGDNCEFGGVQRKVGAEPIGLLRWSRTLPANILAAMEAKFEGIGLPENTSIYRQNGTYNTEDRRFGMGMHTFIPEHQQEEAVVLRQFCRRLQYLQRNFLRDMAEGKKIFVYKSSTEYLSDTFVVRLARLMRALGPSNLLVVRAQEEGRAPGRVDQVAENALIGYVDRLSPPDNAMDISFESWFRLCRKAYQVHQDMLRSNAA</sequence>
<evidence type="ECO:0000256" key="2">
    <source>
        <dbReference type="ARBA" id="ARBA00022803"/>
    </source>
</evidence>
<dbReference type="Gene3D" id="1.25.40.10">
    <property type="entry name" value="Tetratricopeptide repeat domain"/>
    <property type="match status" value="2"/>
</dbReference>
<dbReference type="Proteomes" id="UP000295096">
    <property type="component" value="Unassembled WGS sequence"/>
</dbReference>
<accession>A0A4R5QC59</accession>
<dbReference type="InterPro" id="IPR051012">
    <property type="entry name" value="CellSynth/LPSAsmb/PSIAsmb"/>
</dbReference>
<name>A0A4R5QC59_9PROT</name>
<keyword evidence="2" id="KW-0802">TPR repeat</keyword>
<evidence type="ECO:0000313" key="3">
    <source>
        <dbReference type="EMBL" id="TDH60001.1"/>
    </source>
</evidence>
<dbReference type="Pfam" id="PF13432">
    <property type="entry name" value="TPR_16"/>
    <property type="match status" value="2"/>
</dbReference>
<keyword evidence="1" id="KW-0677">Repeat</keyword>
<dbReference type="PANTHER" id="PTHR45586">
    <property type="entry name" value="TPR REPEAT-CONTAINING PROTEIN PA4667"/>
    <property type="match status" value="1"/>
</dbReference>